<gene>
    <name evidence="1" type="ORF">ERS013165_01034</name>
</gene>
<dbReference type="AlphaFoldDB" id="A0A655PXB9"/>
<reference evidence="1 2" key="1">
    <citation type="submission" date="2015-07" db="EMBL/GenBank/DDBJ databases">
        <authorList>
            <consortium name="Pathogen Informatics"/>
        </authorList>
    </citation>
    <scope>NUCLEOTIDE SEQUENCE [LARGE SCALE GENOMIC DNA]</scope>
    <source>
        <strain evidence="1 2">A51</strain>
    </source>
</reference>
<organism evidence="1 2">
    <name type="scientific">Vibrio cholerae</name>
    <dbReference type="NCBI Taxonomy" id="666"/>
    <lineage>
        <taxon>Bacteria</taxon>
        <taxon>Pseudomonadati</taxon>
        <taxon>Pseudomonadota</taxon>
        <taxon>Gammaproteobacteria</taxon>
        <taxon>Vibrionales</taxon>
        <taxon>Vibrionaceae</taxon>
        <taxon>Vibrio</taxon>
    </lineage>
</organism>
<protein>
    <submittedName>
        <fullName evidence="1">Uncharacterized protein</fullName>
    </submittedName>
</protein>
<evidence type="ECO:0000313" key="2">
    <source>
        <dbReference type="Proteomes" id="UP000044806"/>
    </source>
</evidence>
<dbReference type="EMBL" id="CWOW01000004">
    <property type="protein sequence ID" value="CSA21881.1"/>
    <property type="molecule type" value="Genomic_DNA"/>
</dbReference>
<name>A0A655PXB9_VIBCL</name>
<accession>A0A655PXB9</accession>
<dbReference type="Proteomes" id="UP000044806">
    <property type="component" value="Unassembled WGS sequence"/>
</dbReference>
<proteinExistence type="predicted"/>
<evidence type="ECO:0000313" key="1">
    <source>
        <dbReference type="EMBL" id="CSA21881.1"/>
    </source>
</evidence>
<sequence length="63" mass="6888">MFCKRFSVLLSSMVAKCALPALERQCANSMRSMLDSQSDGVSDDEYCALASVIIAFCTLPCCR</sequence>